<evidence type="ECO:0000256" key="1">
    <source>
        <dbReference type="SAM" id="MobiDB-lite"/>
    </source>
</evidence>
<comment type="caution">
    <text evidence="2">The sequence shown here is derived from an EMBL/GenBank/DDBJ whole genome shotgun (WGS) entry which is preliminary data.</text>
</comment>
<organism evidence="2 3">
    <name type="scientific">Conyzicola nivalis</name>
    <dbReference type="NCBI Taxonomy" id="1477021"/>
    <lineage>
        <taxon>Bacteria</taxon>
        <taxon>Bacillati</taxon>
        <taxon>Actinomycetota</taxon>
        <taxon>Actinomycetes</taxon>
        <taxon>Micrococcales</taxon>
        <taxon>Microbacteriaceae</taxon>
        <taxon>Conyzicola</taxon>
    </lineage>
</organism>
<dbReference type="RefSeq" id="WP_354024101.1">
    <property type="nucleotide sequence ID" value="NZ_JBEPSJ010000001.1"/>
</dbReference>
<protein>
    <submittedName>
        <fullName evidence="2">Small-conductance mechanosensitive channel</fullName>
    </submittedName>
</protein>
<accession>A0ABV2QLL7</accession>
<reference evidence="2 3" key="1">
    <citation type="submission" date="2024-06" db="EMBL/GenBank/DDBJ databases">
        <title>Sorghum-associated microbial communities from plants grown in Nebraska, USA.</title>
        <authorList>
            <person name="Schachtman D."/>
        </authorList>
    </citation>
    <scope>NUCLEOTIDE SEQUENCE [LARGE SCALE GENOMIC DNA]</scope>
    <source>
        <strain evidence="2 3">2857</strain>
    </source>
</reference>
<dbReference type="EMBL" id="JBEPSJ010000001">
    <property type="protein sequence ID" value="MET4581944.1"/>
    <property type="molecule type" value="Genomic_DNA"/>
</dbReference>
<evidence type="ECO:0000313" key="2">
    <source>
        <dbReference type="EMBL" id="MET4581944.1"/>
    </source>
</evidence>
<feature type="region of interest" description="Disordered" evidence="1">
    <location>
        <begin position="236"/>
        <end position="259"/>
    </location>
</feature>
<evidence type="ECO:0000313" key="3">
    <source>
        <dbReference type="Proteomes" id="UP001549257"/>
    </source>
</evidence>
<proteinExistence type="predicted"/>
<sequence>MPDLESVASELYALLPTEFTAARNDRAKQLGGELGAAVKALPKPSAPAWAANLLARERPDEVAQLLALGESLRDAQDDLDRATLTKLGKQRRALVSALAKQAAALAKGAGHAINPAAVVDVERTLQAAMTDASAAAAVSSARLVRALSSDGVEDVDLEGAVAGDVPRAPLRAVRSSPQDLAKARKALEAAEDALRTAERAARDAADDRASLESERDDLREQLADLEGELLDSARAVERTEKERKKAARAVDRARAALDD</sequence>
<keyword evidence="3" id="KW-1185">Reference proteome</keyword>
<gene>
    <name evidence="2" type="ORF">ABIE21_001434</name>
</gene>
<name>A0ABV2QLL7_9MICO</name>
<feature type="region of interest" description="Disordered" evidence="1">
    <location>
        <begin position="198"/>
        <end position="218"/>
    </location>
</feature>
<dbReference type="Proteomes" id="UP001549257">
    <property type="component" value="Unassembled WGS sequence"/>
</dbReference>